<dbReference type="OrthoDB" id="5870079at2759"/>
<dbReference type="InterPro" id="IPR013320">
    <property type="entry name" value="ConA-like_dom_sf"/>
</dbReference>
<dbReference type="SUPFAM" id="SSF49899">
    <property type="entry name" value="Concanavalin A-like lectins/glucanases"/>
    <property type="match status" value="1"/>
</dbReference>
<feature type="domain" description="MAM" evidence="2">
    <location>
        <begin position="291"/>
        <end position="441"/>
    </location>
</feature>
<name>A0A7I4YUS8_HAECO</name>
<evidence type="ECO:0000256" key="1">
    <source>
        <dbReference type="SAM" id="MobiDB-lite"/>
    </source>
</evidence>
<dbReference type="InterPro" id="IPR000998">
    <property type="entry name" value="MAM_dom"/>
</dbReference>
<evidence type="ECO:0000259" key="2">
    <source>
        <dbReference type="Pfam" id="PF00629"/>
    </source>
</evidence>
<dbReference type="Gene3D" id="2.60.120.200">
    <property type="match status" value="1"/>
</dbReference>
<dbReference type="WBParaSite" id="HCON_00146610-00001">
    <property type="protein sequence ID" value="HCON_00146610-00001"/>
    <property type="gene ID" value="HCON_00146610"/>
</dbReference>
<evidence type="ECO:0000313" key="4">
    <source>
        <dbReference type="WBParaSite" id="HCON_00146610-00001"/>
    </source>
</evidence>
<reference evidence="4" key="1">
    <citation type="submission" date="2020-12" db="UniProtKB">
        <authorList>
            <consortium name="WormBaseParasite"/>
        </authorList>
    </citation>
    <scope>IDENTIFICATION</scope>
    <source>
        <strain evidence="4">MHco3</strain>
    </source>
</reference>
<sequence>MSGLPTLQGEATPNPFSASPIGMPSLDFVGNSVISSSSQDQVPICPVELRFISDFIACIQSQPFVPSNEVSLSCDFEDGSFCRFQPTSSLFRIGKLPLPSHYATLAELSGRTVVHQPRRNFAFILAQQPLREEELVITAPITCQRDAGFLRFNYWLIGDQSATVKVCTQDIQARSCTKSIVYTETSLVAVEVVHPQAEMFDVEIIITNVTQPTLFVLDDIDYKANLCEDSQPSASENQRDQRDDANLDDEGGNAVGENQSADGAMKNDEGTHSNQVDEFLPELSACQLLPCDFTNDSCGYRNYQNETMSLVDWQLGNHRVDNVSGDGKGDQEANGGFLFVGTDTSTLGVTTYILESPEFSLNEEMKLSFDVYRRSKDITLQVCLDTPFNCPYTVSPFDRHVHWKQGETFTLPKTTRKIYFKAVQWRKFKWLAIDNITLSPCPQSSSSPTI</sequence>
<accession>A0A7I4YUS8</accession>
<evidence type="ECO:0000313" key="3">
    <source>
        <dbReference type="Proteomes" id="UP000025227"/>
    </source>
</evidence>
<dbReference type="OMA" id="STPITCQ"/>
<dbReference type="AlphaFoldDB" id="A0A7I4YUS8"/>
<dbReference type="Proteomes" id="UP000025227">
    <property type="component" value="Unplaced"/>
</dbReference>
<dbReference type="Pfam" id="PF00629">
    <property type="entry name" value="MAM"/>
    <property type="match status" value="1"/>
</dbReference>
<keyword evidence="3" id="KW-1185">Reference proteome</keyword>
<organism evidence="3 4">
    <name type="scientific">Haemonchus contortus</name>
    <name type="common">Barber pole worm</name>
    <dbReference type="NCBI Taxonomy" id="6289"/>
    <lineage>
        <taxon>Eukaryota</taxon>
        <taxon>Metazoa</taxon>
        <taxon>Ecdysozoa</taxon>
        <taxon>Nematoda</taxon>
        <taxon>Chromadorea</taxon>
        <taxon>Rhabditida</taxon>
        <taxon>Rhabditina</taxon>
        <taxon>Rhabditomorpha</taxon>
        <taxon>Strongyloidea</taxon>
        <taxon>Trichostrongylidae</taxon>
        <taxon>Haemonchus</taxon>
    </lineage>
</organism>
<protein>
    <submittedName>
        <fullName evidence="4">MAM domain-containing protein</fullName>
    </submittedName>
</protein>
<proteinExistence type="predicted"/>
<feature type="region of interest" description="Disordered" evidence="1">
    <location>
        <begin position="229"/>
        <end position="273"/>
    </location>
</feature>
<dbReference type="GO" id="GO:0016020">
    <property type="term" value="C:membrane"/>
    <property type="evidence" value="ECO:0007669"/>
    <property type="project" value="InterPro"/>
</dbReference>